<reference evidence="1" key="1">
    <citation type="submission" date="2019-11" db="EMBL/GenBank/DDBJ databases">
        <title>Nori genome reveals adaptations in red seaweeds to the harsh intertidal environment.</title>
        <authorList>
            <person name="Wang D."/>
            <person name="Mao Y."/>
        </authorList>
    </citation>
    <scope>NUCLEOTIDE SEQUENCE</scope>
    <source>
        <tissue evidence="1">Gametophyte</tissue>
    </source>
</reference>
<organism evidence="1 2">
    <name type="scientific">Pyropia yezoensis</name>
    <name type="common">Susabi-nori</name>
    <name type="synonym">Porphyra yezoensis</name>
    <dbReference type="NCBI Taxonomy" id="2788"/>
    <lineage>
        <taxon>Eukaryota</taxon>
        <taxon>Rhodophyta</taxon>
        <taxon>Bangiophyceae</taxon>
        <taxon>Bangiales</taxon>
        <taxon>Bangiaceae</taxon>
        <taxon>Pyropia</taxon>
    </lineage>
</organism>
<name>A0ACC3CFX4_PYRYE</name>
<evidence type="ECO:0000313" key="2">
    <source>
        <dbReference type="Proteomes" id="UP000798662"/>
    </source>
</evidence>
<keyword evidence="2" id="KW-1185">Reference proteome</keyword>
<sequence length="622" mass="68966">MAPNKSKKFLEKQKKMEAAKAAKAAAANGGLPPLASGGKAGDMLETASTITASSGGKSNKKGSSASLKSLEHTEKTDMTRSATGVLHSLPTARDIKIGSFSLNYHGKLLVEDTMIELSVGRRYGLIGRNGCGKSTFLQTLAAREVPIPDHVDIYLLSEEAQPSQDTALEYVINSAKAEVQRLEDKAEELLTEYGPDCEQLQGIYERLDEMDPSTFESRAATILCGLGFTSKTISKKTCDMSGGWRMRVALSRALFVQPTMLLLDEPTNHLDLNACVWLEEYLSRYKKILVIVSHSQDFLDGVCTDTMVMQEQQLKYWSGNYSTYVRTRKEQDVNQLKLYKKQQDEIKHTKDFISSCGTYSNLVRQAKSRQKQLDKMVEAGLLKPPFQDTLFRFRFPEASQLSPPCISFTDVAFSYSGEEKDFLYKDQSFGIDCDSRVCIVGPNGAGKTTLINLMLHKLTPVQGSVSHRSGLKVAQFHQHSADQLDLEVSPIEYLRSRFPGRHKDVQSWRGECGQFGVTGDQQLAPIGHLSDGLKSRLAFAEIGMQNPHILLLDEPTNAFDMEGIDALAEAINAFTGGVVLVSHDFRLLSQVAREIWVVDGGISVWKGDIKSYKESLKKGMKW</sequence>
<protein>
    <submittedName>
        <fullName evidence="1">Uncharacterized protein</fullName>
    </submittedName>
</protein>
<proteinExistence type="predicted"/>
<gene>
    <name evidence="1" type="ORF">I4F81_011470</name>
</gene>
<accession>A0ACC3CFX4</accession>
<evidence type="ECO:0000313" key="1">
    <source>
        <dbReference type="EMBL" id="KAK1868988.1"/>
    </source>
</evidence>
<comment type="caution">
    <text evidence="1">The sequence shown here is derived from an EMBL/GenBank/DDBJ whole genome shotgun (WGS) entry which is preliminary data.</text>
</comment>
<dbReference type="EMBL" id="CM020620">
    <property type="protein sequence ID" value="KAK1868988.1"/>
    <property type="molecule type" value="Genomic_DNA"/>
</dbReference>
<dbReference type="Proteomes" id="UP000798662">
    <property type="component" value="Chromosome 3"/>
</dbReference>